<dbReference type="SUPFAM" id="SSF53067">
    <property type="entry name" value="Actin-like ATPase domain"/>
    <property type="match status" value="2"/>
</dbReference>
<evidence type="ECO:0000313" key="1">
    <source>
        <dbReference type="EMBL" id="AGY91315.1"/>
    </source>
</evidence>
<dbReference type="eggNOG" id="COG4972">
    <property type="taxonomic scope" value="Bacteria"/>
</dbReference>
<dbReference type="InterPro" id="IPR043129">
    <property type="entry name" value="ATPase_NBD"/>
</dbReference>
<dbReference type="PANTHER" id="PTHR32432:SF3">
    <property type="entry name" value="ETHANOLAMINE UTILIZATION PROTEIN EUTJ"/>
    <property type="match status" value="1"/>
</dbReference>
<dbReference type="InterPro" id="IPR005883">
    <property type="entry name" value="PilM"/>
</dbReference>
<dbReference type="Pfam" id="PF11104">
    <property type="entry name" value="PilM_2"/>
    <property type="match status" value="1"/>
</dbReference>
<evidence type="ECO:0000313" key="2">
    <source>
        <dbReference type="Proteomes" id="UP000017640"/>
    </source>
</evidence>
<evidence type="ECO:0008006" key="3">
    <source>
        <dbReference type="Google" id="ProtNLM"/>
    </source>
</evidence>
<dbReference type="Gene3D" id="3.30.420.40">
    <property type="match status" value="1"/>
</dbReference>
<name>U5T1M1_9GAMM</name>
<keyword evidence="2" id="KW-1185">Reference proteome</keyword>
<dbReference type="EMBL" id="CP005990">
    <property type="protein sequence ID" value="AGY91315.1"/>
    <property type="molecule type" value="Genomic_DNA"/>
</dbReference>
<dbReference type="KEGG" id="spiu:SPICUR_01480"/>
<dbReference type="PANTHER" id="PTHR32432">
    <property type="entry name" value="CELL DIVISION PROTEIN FTSA-RELATED"/>
    <property type="match status" value="1"/>
</dbReference>
<dbReference type="InterPro" id="IPR050696">
    <property type="entry name" value="FtsA/MreB"/>
</dbReference>
<proteinExistence type="predicted"/>
<reference evidence="1 2" key="1">
    <citation type="journal article" date="2013" name="BMC Genomics">
        <title>Genomes of "Spiribacter", a streamlined, successful halophilic bacterium.</title>
        <authorList>
            <person name="Lopez-Perez M."/>
            <person name="Ghai R."/>
            <person name="Leon M.J."/>
            <person name="Rodriguez-Olmos A."/>
            <person name="Copa-Patino J.L."/>
            <person name="Soliveri J."/>
            <person name="Sanchez-Porro C."/>
            <person name="Ventosa A."/>
            <person name="Rodriguez-Valera F."/>
        </authorList>
    </citation>
    <scope>NUCLEOTIDE SEQUENCE [LARGE SCALE GENOMIC DNA]</scope>
    <source>
        <strain evidence="1 2">UAH-SP71</strain>
    </source>
</reference>
<protein>
    <recommendedName>
        <fullName evidence="3">SHS2 domain-containing protein</fullName>
    </recommendedName>
</protein>
<accession>U5T1M1</accession>
<organism evidence="1 2">
    <name type="scientific">Spiribacter curvatus</name>
    <dbReference type="NCBI Taxonomy" id="1335757"/>
    <lineage>
        <taxon>Bacteria</taxon>
        <taxon>Pseudomonadati</taxon>
        <taxon>Pseudomonadota</taxon>
        <taxon>Gammaproteobacteria</taxon>
        <taxon>Chromatiales</taxon>
        <taxon>Ectothiorhodospiraceae</taxon>
        <taxon>Spiribacter</taxon>
    </lineage>
</organism>
<dbReference type="Proteomes" id="UP000017640">
    <property type="component" value="Chromosome"/>
</dbReference>
<dbReference type="HOGENOM" id="CLU_902868_0_0_6"/>
<dbReference type="STRING" id="1335757.SPICUR_01480"/>
<sequence length="308" mass="32996">MGIDLGTTAIKAVGMRRSGERPVISGFAIEPISTAPAPADPAALDGALTAAIKRAVRTAAPGARAAATALPDEEAITRVIEVPTELEEKALRIRVSLDIEASLKQPHHELACDFRRLALDADRGKQPVRVVAARAEALTRRRRQLETSDLECRLVDLDSHAIARAALADTQLHSGPDSAPVALLDVGTRLHLTIFDRQRIHYRQDHALGAGADDNDCLRVIEQAMAMHHGSPDARAPGVLSLTGGGSSPQLAAALDQRLVMRCRRIDPLHALDIAETVDVSELSRSLPRLLTAMGLALHAGDPNAHWR</sequence>
<gene>
    <name evidence="1" type="ORF">SPICUR_01480</name>
</gene>
<dbReference type="AlphaFoldDB" id="U5T1M1"/>